<dbReference type="PANTHER" id="PTHR42982:SF8">
    <property type="entry name" value="SEC-INDEPENDENT PROTEIN TRANSLOCASE PROTEIN TATA"/>
    <property type="match status" value="1"/>
</dbReference>
<keyword evidence="5 9" id="KW-0653">Protein transport</keyword>
<comment type="function">
    <text evidence="9">Part of the twin-arginine translocation (Tat) system that transports large folded proteins containing a characteristic twin-arginine motif in their signal peptide across membranes. TatA could form the protein-conducting channel of the Tat system.</text>
</comment>
<evidence type="ECO:0000256" key="4">
    <source>
        <dbReference type="ARBA" id="ARBA00022692"/>
    </source>
</evidence>
<dbReference type="RefSeq" id="WP_109229107.1">
    <property type="nucleotide sequence ID" value="NZ_PYHR01000002.1"/>
</dbReference>
<dbReference type="OrthoDB" id="5245163at2"/>
<comment type="subcellular location">
    <subcellularLocation>
        <location evidence="1 9">Cell membrane</location>
        <topology evidence="1 9">Single-pass membrane protein</topology>
    </subcellularLocation>
</comment>
<keyword evidence="12" id="KW-1185">Reference proteome</keyword>
<keyword evidence="7 9" id="KW-0811">Translocation</keyword>
<gene>
    <name evidence="9" type="primary">tatA</name>
    <name evidence="11" type="ORF">C8046_08785</name>
</gene>
<dbReference type="AlphaFoldDB" id="A0A2U1ZUR2"/>
<evidence type="ECO:0000313" key="12">
    <source>
        <dbReference type="Proteomes" id="UP000245166"/>
    </source>
</evidence>
<keyword evidence="2 9" id="KW-0813">Transport</keyword>
<evidence type="ECO:0000256" key="7">
    <source>
        <dbReference type="ARBA" id="ARBA00023010"/>
    </source>
</evidence>
<comment type="similarity">
    <text evidence="9">Belongs to the TatA/E family.</text>
</comment>
<dbReference type="InterPro" id="IPR003369">
    <property type="entry name" value="TatA/B/E"/>
</dbReference>
<feature type="compositionally biased region" description="Low complexity" evidence="10">
    <location>
        <begin position="84"/>
        <end position="100"/>
    </location>
</feature>
<reference evidence="11 12" key="1">
    <citation type="submission" date="2018-03" db="EMBL/GenBank/DDBJ databases">
        <title>Genome assembly of novel Miniimonas species PCH200.</title>
        <authorList>
            <person name="Thakur V."/>
            <person name="Kumar V."/>
            <person name="Singh D."/>
        </authorList>
    </citation>
    <scope>NUCLEOTIDE SEQUENCE [LARGE SCALE GENOMIC DNA]</scope>
    <source>
        <strain evidence="11 12">PCH200</strain>
    </source>
</reference>
<dbReference type="EMBL" id="PYHR01000002">
    <property type="protein sequence ID" value="PWD50725.1"/>
    <property type="molecule type" value="Genomic_DNA"/>
</dbReference>
<evidence type="ECO:0000256" key="9">
    <source>
        <dbReference type="HAMAP-Rule" id="MF_00236"/>
    </source>
</evidence>
<sequence>MRIQPIHIVLLILVIVLVFGASRLPDIARNLGKSAKILKEEVKDLRGDEPTTPGTPPQAQQTSGQQQPYVQQQPYPQDQPPAAGPYAPGGTATPGVTSPTDAPTTNPAGTPTEWPPGSSQR</sequence>
<evidence type="ECO:0000256" key="5">
    <source>
        <dbReference type="ARBA" id="ARBA00022927"/>
    </source>
</evidence>
<dbReference type="InterPro" id="IPR006312">
    <property type="entry name" value="TatA/E"/>
</dbReference>
<evidence type="ECO:0000256" key="8">
    <source>
        <dbReference type="ARBA" id="ARBA00023136"/>
    </source>
</evidence>
<dbReference type="PANTHER" id="PTHR42982">
    <property type="entry name" value="SEC-INDEPENDENT PROTEIN TRANSLOCASE PROTEIN TATA"/>
    <property type="match status" value="1"/>
</dbReference>
<dbReference type="GO" id="GO:0043953">
    <property type="term" value="P:protein transport by the Tat complex"/>
    <property type="evidence" value="ECO:0007669"/>
    <property type="project" value="UniProtKB-UniRule"/>
</dbReference>
<organism evidence="11 12">
    <name type="scientific">Serinibacter arcticus</name>
    <dbReference type="NCBI Taxonomy" id="1655435"/>
    <lineage>
        <taxon>Bacteria</taxon>
        <taxon>Bacillati</taxon>
        <taxon>Actinomycetota</taxon>
        <taxon>Actinomycetes</taxon>
        <taxon>Micrococcales</taxon>
        <taxon>Beutenbergiaceae</taxon>
        <taxon>Serinibacter</taxon>
    </lineage>
</organism>
<evidence type="ECO:0000256" key="6">
    <source>
        <dbReference type="ARBA" id="ARBA00022989"/>
    </source>
</evidence>
<protein>
    <recommendedName>
        <fullName evidence="9">Sec-independent protein translocase protein TatA</fullName>
    </recommendedName>
</protein>
<dbReference type="Pfam" id="PF02416">
    <property type="entry name" value="TatA_B_E"/>
    <property type="match status" value="1"/>
</dbReference>
<feature type="compositionally biased region" description="Low complexity" evidence="10">
    <location>
        <begin position="57"/>
        <end position="76"/>
    </location>
</feature>
<evidence type="ECO:0000256" key="1">
    <source>
        <dbReference type="ARBA" id="ARBA00004162"/>
    </source>
</evidence>
<comment type="subunit">
    <text evidence="9">The Tat system comprises two distinct complexes: a TatABC complex, containing multiple copies of TatA, TatB and TatC subunits, and a separate TatA complex, containing only TatA subunits. Substrates initially bind to the TatABC complex, which probably triggers association of the separate TatA complex to form the active translocon.</text>
</comment>
<dbReference type="Proteomes" id="UP000245166">
    <property type="component" value="Unassembled WGS sequence"/>
</dbReference>
<comment type="caution">
    <text evidence="11">The sequence shown here is derived from an EMBL/GenBank/DDBJ whole genome shotgun (WGS) entry which is preliminary data.</text>
</comment>
<keyword evidence="8 9" id="KW-0472">Membrane</keyword>
<dbReference type="Gene3D" id="1.20.5.3310">
    <property type="match status" value="1"/>
</dbReference>
<accession>A0A2U1ZUR2</accession>
<evidence type="ECO:0000256" key="3">
    <source>
        <dbReference type="ARBA" id="ARBA00022475"/>
    </source>
</evidence>
<dbReference type="HAMAP" id="MF_00236">
    <property type="entry name" value="TatA_E"/>
    <property type="match status" value="1"/>
</dbReference>
<evidence type="ECO:0000256" key="10">
    <source>
        <dbReference type="SAM" id="MobiDB-lite"/>
    </source>
</evidence>
<evidence type="ECO:0000313" key="11">
    <source>
        <dbReference type="EMBL" id="PWD50725.1"/>
    </source>
</evidence>
<name>A0A2U1ZUR2_9MICO</name>
<dbReference type="GO" id="GO:0008320">
    <property type="term" value="F:protein transmembrane transporter activity"/>
    <property type="evidence" value="ECO:0007669"/>
    <property type="project" value="UniProtKB-UniRule"/>
</dbReference>
<dbReference type="GO" id="GO:0033281">
    <property type="term" value="C:TAT protein transport complex"/>
    <property type="evidence" value="ECO:0007669"/>
    <property type="project" value="UniProtKB-UniRule"/>
</dbReference>
<evidence type="ECO:0000256" key="2">
    <source>
        <dbReference type="ARBA" id="ARBA00022448"/>
    </source>
</evidence>
<dbReference type="NCBIfam" id="NF001854">
    <property type="entry name" value="PRK00575.1"/>
    <property type="match status" value="1"/>
</dbReference>
<keyword evidence="4 9" id="KW-0812">Transmembrane</keyword>
<keyword evidence="3 9" id="KW-1003">Cell membrane</keyword>
<keyword evidence="6 9" id="KW-1133">Transmembrane helix</keyword>
<proteinExistence type="inferred from homology"/>
<feature type="region of interest" description="Disordered" evidence="10">
    <location>
        <begin position="42"/>
        <end position="121"/>
    </location>
</feature>